<dbReference type="Pfam" id="PF04408">
    <property type="entry name" value="WHD_HA2"/>
    <property type="match status" value="1"/>
</dbReference>
<dbReference type="InterPro" id="IPR011709">
    <property type="entry name" value="DEAD-box_helicase_OB_fold"/>
</dbReference>
<dbReference type="RefSeq" id="XP_028915779.1">
    <property type="nucleotide sequence ID" value="XM_029059946.2"/>
</dbReference>
<dbReference type="GeneTree" id="ENSGT00940000157227"/>
<dbReference type="GO" id="GO:0005524">
    <property type="term" value="F:ATP binding"/>
    <property type="evidence" value="ECO:0007669"/>
    <property type="project" value="UniProtKB-KW"/>
</dbReference>
<dbReference type="Ensembl" id="ENSOANT00000068960.1">
    <property type="protein sequence ID" value="ENSOANP00000034567.1"/>
    <property type="gene ID" value="ENSOANG00000041449.1"/>
</dbReference>
<keyword evidence="1" id="KW-0547">Nucleotide-binding</keyword>
<dbReference type="Gene3D" id="3.40.50.300">
    <property type="entry name" value="P-loop containing nucleotide triphosphate hydrolases"/>
    <property type="match status" value="2"/>
</dbReference>
<dbReference type="GO" id="GO:0003723">
    <property type="term" value="F:RNA binding"/>
    <property type="evidence" value="ECO:0000318"/>
    <property type="project" value="GO_Central"/>
</dbReference>
<dbReference type="Pfam" id="PF21010">
    <property type="entry name" value="HA2_C"/>
    <property type="match status" value="1"/>
</dbReference>
<dbReference type="InterPro" id="IPR007502">
    <property type="entry name" value="Helicase-assoc_dom"/>
</dbReference>
<evidence type="ECO:0000256" key="2">
    <source>
        <dbReference type="ARBA" id="ARBA00022840"/>
    </source>
</evidence>
<dbReference type="Proteomes" id="UP000002279">
    <property type="component" value="Chromosome 3"/>
</dbReference>
<dbReference type="PANTHER" id="PTHR18934:SF88">
    <property type="entry name" value="PRE-MRNA-SPLICING FACTOR ATP-DEPENDENT RNA HELICASE DHX32-RELATED"/>
    <property type="match status" value="1"/>
</dbReference>
<evidence type="ECO:0000313" key="6">
    <source>
        <dbReference type="Proteomes" id="UP000002279"/>
    </source>
</evidence>
<dbReference type="InterPro" id="IPR048333">
    <property type="entry name" value="HA2_WH"/>
</dbReference>
<proteinExistence type="predicted"/>
<accession>A0A6I8N0T0</accession>
<name>A0A6I8N0T0_ORNAN</name>
<feature type="domain" description="Helicase-associated" evidence="4">
    <location>
        <begin position="453"/>
        <end position="544"/>
    </location>
</feature>
<feature type="compositionally biased region" description="Low complexity" evidence="3">
    <location>
        <begin position="725"/>
        <end position="738"/>
    </location>
</feature>
<protein>
    <submittedName>
        <fullName evidence="5">DEAH-box helicase 32 (putative)</fullName>
    </submittedName>
</protein>
<reference evidence="5" key="3">
    <citation type="submission" date="2025-09" db="UniProtKB">
        <authorList>
            <consortium name="Ensembl"/>
        </authorList>
    </citation>
    <scope>IDENTIFICATION</scope>
    <source>
        <strain evidence="5">Glennie</strain>
    </source>
</reference>
<evidence type="ECO:0000256" key="1">
    <source>
        <dbReference type="ARBA" id="ARBA00022741"/>
    </source>
</evidence>
<dbReference type="Pfam" id="PF07717">
    <property type="entry name" value="OB_NTP_bind"/>
    <property type="match status" value="1"/>
</dbReference>
<dbReference type="CTD" id="55760"/>
<reference evidence="5" key="2">
    <citation type="submission" date="2025-08" db="UniProtKB">
        <authorList>
            <consortium name="Ensembl"/>
        </authorList>
    </citation>
    <scope>IDENTIFICATION</scope>
    <source>
        <strain evidence="5">Glennie</strain>
    </source>
</reference>
<evidence type="ECO:0000256" key="3">
    <source>
        <dbReference type="SAM" id="MobiDB-lite"/>
    </source>
</evidence>
<dbReference type="GO" id="GO:0004386">
    <property type="term" value="F:helicase activity"/>
    <property type="evidence" value="ECO:0000318"/>
    <property type="project" value="GO_Central"/>
</dbReference>
<dbReference type="CDD" id="cd18791">
    <property type="entry name" value="SF2_C_RHA"/>
    <property type="match status" value="1"/>
</dbReference>
<dbReference type="InterPro" id="IPR027417">
    <property type="entry name" value="P-loop_NTPase"/>
</dbReference>
<dbReference type="SUPFAM" id="SSF52540">
    <property type="entry name" value="P-loop containing nucleoside triphosphate hydrolases"/>
    <property type="match status" value="1"/>
</dbReference>
<sequence length="738" mass="81551">MDGPAALPDSSGSSDGEGDGGDGAAPDRDGLELNPFDGLPFSSRYYKLLKERAALPVWKEKYSFLETLLRDQVVIVSGEGRCGKSSQIPQWCAEFCLSERPEAGSVVCAQVHRQAAVALALRVADEMDVSLGQEVGYAVPFENCCSSETILRYCTAEVLQREMRSLPLLSRYAVVVLDDVHHRSAATDVLLGPLRGVLRARPRLRLVLVLADSPPLLAELRAFYGPAPVLEVGARRTPARVTYRGDALGDPFGSAVRLLFDIHRTGESGDVVVFLACEQEIRRAYELICEEGSRLGPEAGELVAVPLYPREKYKMLRPNDEPEEGSRAPRRRVVLTTSSGEALIGPDAFRFVIDVGLERRKVYNPWIRASAWTTRPISEGRARERRCIPAAPAGQVFCLYSEEWRRRHVQPLAPVQLQECNLTGTVLFLKRMDIAGLGHCDLITKPAPASLMQALEDLDYLAALDDEGNLSEFGIIMSEFPLEPQLAKAVLASCEFDCLSEMLTVAAMVTAPPCFSHPPRGQEEAAWASRHRFVHPEGDHFTLVNIFNAFQEAGEGPRGRGRVEQWCRDRFLDCGALRAAAALRAELVEIAKRVELPWSPPAFGSRENAVNLKKALLSGFFMQTARDVDGAGNYLTLTHRLVAQLHPLSGYRRRRRMPEWVLFHEFRLAERNYIRVVSAVTPELFVQLTPQYYFSNLPPSESKDLLLQASGRSAAPATPERDPDPGAAAPAGPRCSVQ</sequence>
<dbReference type="FunFam" id="3.40.50.300:FF:001055">
    <property type="entry name" value="putative pre-mRNA-splicing factor ATP-dependent RNA helicase DHX32"/>
    <property type="match status" value="1"/>
</dbReference>
<dbReference type="GeneID" id="100682145"/>
<dbReference type="GO" id="GO:0005681">
    <property type="term" value="C:spliceosomal complex"/>
    <property type="evidence" value="ECO:0000318"/>
    <property type="project" value="GO_Central"/>
</dbReference>
<dbReference type="FunCoup" id="A0A6I8N0T0">
    <property type="interactions" value="220"/>
</dbReference>
<dbReference type="InParanoid" id="A0A6I8N0T0"/>
<keyword evidence="2" id="KW-0067">ATP-binding</keyword>
<dbReference type="Gene3D" id="1.20.120.1080">
    <property type="match status" value="1"/>
</dbReference>
<keyword evidence="6" id="KW-1185">Reference proteome</keyword>
<dbReference type="SMART" id="SM00847">
    <property type="entry name" value="HA2"/>
    <property type="match status" value="1"/>
</dbReference>
<reference evidence="5 6" key="1">
    <citation type="journal article" date="2008" name="Nature">
        <title>Genome analysis of the platypus reveals unique signatures of evolution.</title>
        <authorList>
            <person name="Warren W.C."/>
            <person name="Hillier L.W."/>
            <person name="Marshall Graves J.A."/>
            <person name="Birney E."/>
            <person name="Ponting C.P."/>
            <person name="Grutzner F."/>
            <person name="Belov K."/>
            <person name="Miller W."/>
            <person name="Clarke L."/>
            <person name="Chinwalla A.T."/>
            <person name="Yang S.P."/>
            <person name="Heger A."/>
            <person name="Locke D.P."/>
            <person name="Miethke P."/>
            <person name="Waters P.D."/>
            <person name="Veyrunes F."/>
            <person name="Fulton L."/>
            <person name="Fulton B."/>
            <person name="Graves T."/>
            <person name="Wallis J."/>
            <person name="Puente X.S."/>
            <person name="Lopez-Otin C."/>
            <person name="Ordonez G.R."/>
            <person name="Eichler E.E."/>
            <person name="Chen L."/>
            <person name="Cheng Z."/>
            <person name="Deakin J.E."/>
            <person name="Alsop A."/>
            <person name="Thompson K."/>
            <person name="Kirby P."/>
            <person name="Papenfuss A.T."/>
            <person name="Wakefield M.J."/>
            <person name="Olender T."/>
            <person name="Lancet D."/>
            <person name="Huttley G.A."/>
            <person name="Smit A.F."/>
            <person name="Pask A."/>
            <person name="Temple-Smith P."/>
            <person name="Batzer M.A."/>
            <person name="Walker J.A."/>
            <person name="Konkel M.K."/>
            <person name="Harris R.S."/>
            <person name="Whittington C.M."/>
            <person name="Wong E.S."/>
            <person name="Gemmell N.J."/>
            <person name="Buschiazzo E."/>
            <person name="Vargas Jentzsch I.M."/>
            <person name="Merkel A."/>
            <person name="Schmitz J."/>
            <person name="Zemann A."/>
            <person name="Churakov G."/>
            <person name="Kriegs J.O."/>
            <person name="Brosius J."/>
            <person name="Murchison E.P."/>
            <person name="Sachidanandam R."/>
            <person name="Smith C."/>
            <person name="Hannon G.J."/>
            <person name="Tsend-Ayush E."/>
            <person name="McMillan D."/>
            <person name="Attenborough R."/>
            <person name="Rens W."/>
            <person name="Ferguson-Smith M."/>
            <person name="Lefevre C.M."/>
            <person name="Sharp J.A."/>
            <person name="Nicholas K.R."/>
            <person name="Ray D.A."/>
            <person name="Kube M."/>
            <person name="Reinhardt R."/>
            <person name="Pringle T.H."/>
            <person name="Taylor J."/>
            <person name="Jones R.C."/>
            <person name="Nixon B."/>
            <person name="Dacheux J.L."/>
            <person name="Niwa H."/>
            <person name="Sekita Y."/>
            <person name="Huang X."/>
            <person name="Stark A."/>
            <person name="Kheradpour P."/>
            <person name="Kellis M."/>
            <person name="Flicek P."/>
            <person name="Chen Y."/>
            <person name="Webber C."/>
            <person name="Hardison R."/>
            <person name="Nelson J."/>
            <person name="Hallsworth-Pepin K."/>
            <person name="Delehaunty K."/>
            <person name="Markovic C."/>
            <person name="Minx P."/>
            <person name="Feng Y."/>
            <person name="Kremitzki C."/>
            <person name="Mitreva M."/>
            <person name="Glasscock J."/>
            <person name="Wylie T."/>
            <person name="Wohldmann P."/>
            <person name="Thiru P."/>
            <person name="Nhan M.N."/>
            <person name="Pohl C.S."/>
            <person name="Smith S.M."/>
            <person name="Hou S."/>
            <person name="Nefedov M."/>
            <person name="de Jong P.J."/>
            <person name="Renfree M.B."/>
            <person name="Mardis E.R."/>
            <person name="Wilson R.K."/>
        </authorList>
    </citation>
    <scope>NUCLEOTIDE SEQUENCE [LARGE SCALE GENOMIC DNA]</scope>
    <source>
        <strain evidence="5 6">Glennie</strain>
    </source>
</reference>
<evidence type="ECO:0000313" key="5">
    <source>
        <dbReference type="Ensembl" id="ENSOANP00000034567.1"/>
    </source>
</evidence>
<evidence type="ECO:0000259" key="4">
    <source>
        <dbReference type="SMART" id="SM00847"/>
    </source>
</evidence>
<dbReference type="OMA" id="CTQVHKP"/>
<feature type="region of interest" description="Disordered" evidence="3">
    <location>
        <begin position="705"/>
        <end position="738"/>
    </location>
</feature>
<organism evidence="5 6">
    <name type="scientific">Ornithorhynchus anatinus</name>
    <name type="common">Duckbill platypus</name>
    <dbReference type="NCBI Taxonomy" id="9258"/>
    <lineage>
        <taxon>Eukaryota</taxon>
        <taxon>Metazoa</taxon>
        <taxon>Chordata</taxon>
        <taxon>Craniata</taxon>
        <taxon>Vertebrata</taxon>
        <taxon>Euteleostomi</taxon>
        <taxon>Mammalia</taxon>
        <taxon>Monotremata</taxon>
        <taxon>Ornithorhynchidae</taxon>
        <taxon>Ornithorhynchus</taxon>
    </lineage>
</organism>
<feature type="region of interest" description="Disordered" evidence="3">
    <location>
        <begin position="1"/>
        <end position="32"/>
    </location>
</feature>
<dbReference type="PANTHER" id="PTHR18934">
    <property type="entry name" value="ATP-DEPENDENT RNA HELICASE"/>
    <property type="match status" value="1"/>
</dbReference>
<dbReference type="RefSeq" id="XP_028915780.1">
    <property type="nucleotide sequence ID" value="XM_029059947.2"/>
</dbReference>
<dbReference type="AlphaFoldDB" id="A0A6I8N0T0"/>
<dbReference type="Bgee" id="ENSOANG00000041449">
    <property type="expression patterns" value="Expressed in testis and 7 other cell types or tissues"/>
</dbReference>
<gene>
    <name evidence="5" type="primary">DHX32</name>
</gene>
<dbReference type="RefSeq" id="XP_028915778.1">
    <property type="nucleotide sequence ID" value="XM_029059945.2"/>
</dbReference>